<organism evidence="2">
    <name type="scientific">Lactobacillus helveticus CIRM-BIA 104</name>
    <dbReference type="NCBI Taxonomy" id="1226333"/>
    <lineage>
        <taxon>Bacteria</taxon>
        <taxon>Bacillati</taxon>
        <taxon>Bacillota</taxon>
        <taxon>Bacilli</taxon>
        <taxon>Lactobacillales</taxon>
        <taxon>Lactobacillaceae</taxon>
        <taxon>Lactobacillus</taxon>
    </lineage>
</organism>
<dbReference type="PANTHER" id="PTHR42855">
    <property type="entry name" value="ABC TRANSPORTER ATP-BINDING SUBUNIT"/>
    <property type="match status" value="1"/>
</dbReference>
<feature type="domain" description="ABC transporter" evidence="1">
    <location>
        <begin position="27"/>
        <end position="89"/>
    </location>
</feature>
<dbReference type="GO" id="GO:0016887">
    <property type="term" value="F:ATP hydrolysis activity"/>
    <property type="evidence" value="ECO:0007669"/>
    <property type="project" value="InterPro"/>
</dbReference>
<evidence type="ECO:0000313" key="2">
    <source>
        <dbReference type="EMBL" id="CDI59755.1"/>
    </source>
</evidence>
<gene>
    <name evidence="2" type="ORF">LHCIRMBIA104_00798</name>
</gene>
<accession>U6F9R2</accession>
<dbReference type="PANTHER" id="PTHR42855:SF2">
    <property type="entry name" value="DRUG RESISTANCE ABC TRANSPORTER,ATP-BINDING PROTEIN"/>
    <property type="match status" value="1"/>
</dbReference>
<dbReference type="SUPFAM" id="SSF52540">
    <property type="entry name" value="P-loop containing nucleoside triphosphate hydrolases"/>
    <property type="match status" value="1"/>
</dbReference>
<reference evidence="2" key="1">
    <citation type="submission" date="2013-09" db="EMBL/GenBank/DDBJ databases">
        <title>Draft Genome Sequence of five Lactobacillus helveticus strains CIRM-BIA 101T, 103, 104, 951 and 953 isolated from milk product.</title>
        <authorList>
            <person name="Valence F."/>
            <person name="Chuat V."/>
            <person name="Ma L."/>
            <person name="Creno S."/>
            <person name="Falentin H."/>
            <person name="Lortal S."/>
            <person name="Bizet C."/>
            <person name="Clermont D."/>
            <person name="Loux V."/>
            <person name="Bouchier C."/>
            <person name="Cousin S."/>
        </authorList>
    </citation>
    <scope>NUCLEOTIDE SEQUENCE [LARGE SCALE GENOMIC DNA]</scope>
    <source>
        <strain evidence="2">CIRM-BIA 104</strain>
    </source>
</reference>
<dbReference type="EMBL" id="CBUL010000023">
    <property type="protein sequence ID" value="CDI59755.1"/>
    <property type="molecule type" value="Genomic_DNA"/>
</dbReference>
<dbReference type="Pfam" id="PF00005">
    <property type="entry name" value="ABC_tran"/>
    <property type="match status" value="1"/>
</dbReference>
<dbReference type="Gene3D" id="3.40.50.300">
    <property type="entry name" value="P-loop containing nucleotide triphosphate hydrolases"/>
    <property type="match status" value="1"/>
</dbReference>
<dbReference type="GO" id="GO:0005524">
    <property type="term" value="F:ATP binding"/>
    <property type="evidence" value="ECO:0007669"/>
    <property type="project" value="InterPro"/>
</dbReference>
<name>U6F9R2_LACHE</name>
<dbReference type="Proteomes" id="UP000017247">
    <property type="component" value="Unassembled WGS sequence"/>
</dbReference>
<proteinExistence type="predicted"/>
<sequence length="198" mass="22715">MKEKDALYAKPDFGDEDGVKAAELESKFAELDGWNAEANASKLLQSLDIPESEHQMLMKELPESEKVKVLLAQALFGNPDILLLDEPTNGLDVHTVEWLENFLADYPNIVIVVSHDRHFLNRYVPKCVTWIVVRFNFMLVTMTSGMNQASWLMNSLPTKMLRRKKRLSSCKNLLHASQLMHLSLVRQRLVRNNLIKLL</sequence>
<comment type="caution">
    <text evidence="2">The sequence shown here is derived from an EMBL/GenBank/DDBJ whole genome shotgun (WGS) entry which is preliminary data.</text>
</comment>
<dbReference type="HOGENOM" id="CLU_1376628_0_0_9"/>
<protein>
    <recommendedName>
        <fullName evidence="1">ABC transporter domain-containing protein</fullName>
    </recommendedName>
</protein>
<dbReference type="InterPro" id="IPR003439">
    <property type="entry name" value="ABC_transporter-like_ATP-bd"/>
</dbReference>
<dbReference type="InterPro" id="IPR051309">
    <property type="entry name" value="ABCF_ATPase"/>
</dbReference>
<dbReference type="AlphaFoldDB" id="U6F9R2"/>
<evidence type="ECO:0000259" key="1">
    <source>
        <dbReference type="Pfam" id="PF00005"/>
    </source>
</evidence>
<dbReference type="InterPro" id="IPR027417">
    <property type="entry name" value="P-loop_NTPase"/>
</dbReference>